<accession>A0AAP0GFB9</accession>
<gene>
    <name evidence="4" type="ORF">KSP39_PZI000419</name>
    <name evidence="5" type="ORF">KSP39_PZI000420</name>
</gene>
<dbReference type="SUPFAM" id="SSF54928">
    <property type="entry name" value="RNA-binding domain, RBD"/>
    <property type="match status" value="1"/>
</dbReference>
<dbReference type="InterPro" id="IPR027267">
    <property type="entry name" value="AH/BAR_dom_sf"/>
</dbReference>
<dbReference type="SMART" id="SM00360">
    <property type="entry name" value="RRM"/>
    <property type="match status" value="1"/>
</dbReference>
<keyword evidence="1" id="KW-0694">RNA-binding</keyword>
<protein>
    <recommendedName>
        <fullName evidence="3">RRM domain-containing protein</fullName>
    </recommendedName>
</protein>
<dbReference type="Proteomes" id="UP001418222">
    <property type="component" value="Unassembled WGS sequence"/>
</dbReference>
<dbReference type="SUPFAM" id="SSF103657">
    <property type="entry name" value="BAR/IMD domain-like"/>
    <property type="match status" value="1"/>
</dbReference>
<dbReference type="CDD" id="cd00590">
    <property type="entry name" value="RRM_SF"/>
    <property type="match status" value="1"/>
</dbReference>
<name>A0AAP0GFB9_9ASPA</name>
<reference evidence="4" key="2">
    <citation type="submission" date="2024-02" db="EMBL/GenBank/DDBJ databases">
        <authorList>
            <person name="Li M.-H."/>
            <person name="Liu K.-W."/>
            <person name="Li Z."/>
            <person name="Lu H.-C."/>
            <person name="Ye Q.-L."/>
            <person name="Zhang D."/>
            <person name="Wang J.-Y."/>
            <person name="Li Y.-F."/>
            <person name="Zhong Z.-M."/>
            <person name="Liu X."/>
            <person name="Yu X."/>
            <person name="Liu D.-K."/>
            <person name="Tu X.-D."/>
            <person name="Liu B."/>
            <person name="Hao Y."/>
            <person name="Liao X.-Y."/>
            <person name="Jiang Y.-T."/>
            <person name="Sun W.-H."/>
            <person name="Chen J."/>
            <person name="Ai Y."/>
            <person name="Zhai J.-W."/>
            <person name="Wu S.-S."/>
            <person name="Zhou Z."/>
            <person name="Hsiao Y.-Y."/>
            <person name="Wu W.-L."/>
            <person name="Chen Y.-Y."/>
            <person name="Lin Y.-F."/>
            <person name="Hsu J.-L."/>
            <person name="Li C.-Y."/>
            <person name="Wang Z.-W."/>
            <person name="Zhao X."/>
            <person name="Zhong W.-Y."/>
            <person name="Ma X.-K."/>
            <person name="Ma L."/>
            <person name="Huang J."/>
            <person name="Chen G.-Z."/>
            <person name="Huang M.-Z."/>
            <person name="Huang L."/>
            <person name="Peng D.-H."/>
            <person name="Luo Y.-B."/>
            <person name="Zou S.-Q."/>
            <person name="Chen S.-P."/>
            <person name="Lan S."/>
            <person name="Tsai W.-C."/>
            <person name="Van De Peer Y."/>
            <person name="Liu Z.-J."/>
        </authorList>
    </citation>
    <scope>NUCLEOTIDE SEQUENCE</scope>
    <source>
        <strain evidence="4">Lor287</strain>
        <tissue evidence="4">Leaf</tissue>
    </source>
</reference>
<evidence type="ECO:0000313" key="4">
    <source>
        <dbReference type="EMBL" id="KAK8956791.1"/>
    </source>
</evidence>
<keyword evidence="2" id="KW-0175">Coiled coil</keyword>
<comment type="caution">
    <text evidence="4">The sequence shown here is derived from an EMBL/GenBank/DDBJ whole genome shotgun (WGS) entry which is preliminary data.</text>
</comment>
<dbReference type="GO" id="GO:0003723">
    <property type="term" value="F:RNA binding"/>
    <property type="evidence" value="ECO:0007669"/>
    <property type="project" value="UniProtKB-UniRule"/>
</dbReference>
<dbReference type="AlphaFoldDB" id="A0AAP0GFB9"/>
<evidence type="ECO:0000313" key="5">
    <source>
        <dbReference type="EMBL" id="KAK8956971.1"/>
    </source>
</evidence>
<proteinExistence type="predicted"/>
<feature type="coiled-coil region" evidence="2">
    <location>
        <begin position="172"/>
        <end position="248"/>
    </location>
</feature>
<evidence type="ECO:0000313" key="6">
    <source>
        <dbReference type="Proteomes" id="UP001418222"/>
    </source>
</evidence>
<evidence type="ECO:0000256" key="1">
    <source>
        <dbReference type="PROSITE-ProRule" id="PRU00176"/>
    </source>
</evidence>
<dbReference type="Pfam" id="PF00076">
    <property type="entry name" value="RRM_1"/>
    <property type="match status" value="1"/>
</dbReference>
<evidence type="ECO:0000259" key="3">
    <source>
        <dbReference type="PROSITE" id="PS50102"/>
    </source>
</evidence>
<dbReference type="InterPro" id="IPR012677">
    <property type="entry name" value="Nucleotide-bd_a/b_plait_sf"/>
</dbReference>
<dbReference type="InterPro" id="IPR035979">
    <property type="entry name" value="RBD_domain_sf"/>
</dbReference>
<dbReference type="EMBL" id="JBBWWQ010000001">
    <property type="protein sequence ID" value="KAK8956971.1"/>
    <property type="molecule type" value="Genomic_DNA"/>
</dbReference>
<dbReference type="EMBL" id="JBBWWQ010000001">
    <property type="protein sequence ID" value="KAK8956791.1"/>
    <property type="molecule type" value="Genomic_DNA"/>
</dbReference>
<dbReference type="InterPro" id="IPR000504">
    <property type="entry name" value="RRM_dom"/>
</dbReference>
<sequence>MAPREKGKIHKKLAAVNRRELTCHRINQTKQRTPSSLSMDAFKVFVGGFRQRDANEAYLGNKFQIFGEITSIEIIASESNPRAIITFGSEESARKACSALDGKYDTDANKRLWVLMRGIEDVSQGKGVVDAPASSSMPKTPVEHLVTDMVQRVVEHHFDDINRKVGGAKQEAIDAKQEAIDAKQEAIDAKQEAIDAKQKAIDAKQEAIDAKQKAIDAKQKADTTGNRVDKLEDDHADTVNRVDKLEDHHADTVNRVAMLEDADTVNRLDDVERRQGEGGA</sequence>
<feature type="domain" description="RRM" evidence="3">
    <location>
        <begin position="42"/>
        <end position="114"/>
    </location>
</feature>
<reference evidence="4 6" key="1">
    <citation type="journal article" date="2022" name="Nat. Plants">
        <title>Genomes of leafy and leafless Platanthera orchids illuminate the evolution of mycoheterotrophy.</title>
        <authorList>
            <person name="Li M.H."/>
            <person name="Liu K.W."/>
            <person name="Li Z."/>
            <person name="Lu H.C."/>
            <person name="Ye Q.L."/>
            <person name="Zhang D."/>
            <person name="Wang J.Y."/>
            <person name="Li Y.F."/>
            <person name="Zhong Z.M."/>
            <person name="Liu X."/>
            <person name="Yu X."/>
            <person name="Liu D.K."/>
            <person name="Tu X.D."/>
            <person name="Liu B."/>
            <person name="Hao Y."/>
            <person name="Liao X.Y."/>
            <person name="Jiang Y.T."/>
            <person name="Sun W.H."/>
            <person name="Chen J."/>
            <person name="Chen Y.Q."/>
            <person name="Ai Y."/>
            <person name="Zhai J.W."/>
            <person name="Wu S.S."/>
            <person name="Zhou Z."/>
            <person name="Hsiao Y.Y."/>
            <person name="Wu W.L."/>
            <person name="Chen Y.Y."/>
            <person name="Lin Y.F."/>
            <person name="Hsu J.L."/>
            <person name="Li C.Y."/>
            <person name="Wang Z.W."/>
            <person name="Zhao X."/>
            <person name="Zhong W.Y."/>
            <person name="Ma X.K."/>
            <person name="Ma L."/>
            <person name="Huang J."/>
            <person name="Chen G.Z."/>
            <person name="Huang M.Z."/>
            <person name="Huang L."/>
            <person name="Peng D.H."/>
            <person name="Luo Y.B."/>
            <person name="Zou S.Q."/>
            <person name="Chen S.P."/>
            <person name="Lan S."/>
            <person name="Tsai W.C."/>
            <person name="Van de Peer Y."/>
            <person name="Liu Z.J."/>
        </authorList>
    </citation>
    <scope>NUCLEOTIDE SEQUENCE [LARGE SCALE GENOMIC DNA]</scope>
    <source>
        <strain evidence="4">Lor287</strain>
    </source>
</reference>
<organism evidence="4 6">
    <name type="scientific">Platanthera zijinensis</name>
    <dbReference type="NCBI Taxonomy" id="2320716"/>
    <lineage>
        <taxon>Eukaryota</taxon>
        <taxon>Viridiplantae</taxon>
        <taxon>Streptophyta</taxon>
        <taxon>Embryophyta</taxon>
        <taxon>Tracheophyta</taxon>
        <taxon>Spermatophyta</taxon>
        <taxon>Magnoliopsida</taxon>
        <taxon>Liliopsida</taxon>
        <taxon>Asparagales</taxon>
        <taxon>Orchidaceae</taxon>
        <taxon>Orchidoideae</taxon>
        <taxon>Orchideae</taxon>
        <taxon>Orchidinae</taxon>
        <taxon>Platanthera</taxon>
    </lineage>
</organism>
<keyword evidence="6" id="KW-1185">Reference proteome</keyword>
<evidence type="ECO:0000256" key="2">
    <source>
        <dbReference type="SAM" id="Coils"/>
    </source>
</evidence>
<dbReference type="PROSITE" id="PS50102">
    <property type="entry name" value="RRM"/>
    <property type="match status" value="1"/>
</dbReference>
<dbReference type="Gene3D" id="3.30.70.330">
    <property type="match status" value="1"/>
</dbReference>